<evidence type="ECO:0000313" key="2">
    <source>
        <dbReference type="EMBL" id="PRQ71279.1"/>
    </source>
</evidence>
<reference evidence="1 3" key="1">
    <citation type="submission" date="2015-07" db="EMBL/GenBank/DDBJ databases">
        <authorList>
            <person name="Cajimat M.N.B."/>
            <person name="Milazzo M.L."/>
            <person name="Fulhorst C.F."/>
        </authorList>
    </citation>
    <scope>NUCLEOTIDE SEQUENCE [LARGE SCALE GENOMIC DNA]</scope>
    <source>
        <strain evidence="1">Single colony</strain>
    </source>
</reference>
<dbReference type="OrthoDB" id="2522477at2759"/>
<reference evidence="2 4" key="2">
    <citation type="journal article" date="2018" name="Elife">
        <title>Functional genomics of lipid metabolism in the oleaginous yeast Rhodosporidium toruloides.</title>
        <authorList>
            <person name="Coradetti S.T."/>
            <person name="Pinel D."/>
            <person name="Geiselman G."/>
            <person name="Ito M."/>
            <person name="Mondo S."/>
            <person name="Reilly M.C."/>
            <person name="Cheng Y.F."/>
            <person name="Bauer S."/>
            <person name="Grigoriev I."/>
            <person name="Gladden J.M."/>
            <person name="Simmons B.A."/>
            <person name="Brem R."/>
            <person name="Arkin A.P."/>
            <person name="Skerker J.M."/>
        </authorList>
    </citation>
    <scope>NUCLEOTIDE SEQUENCE [LARGE SCALE GENOMIC DNA]</scope>
    <source>
        <strain evidence="2 4">NBRC 0880</strain>
    </source>
</reference>
<dbReference type="Proteomes" id="UP000239560">
    <property type="component" value="Unassembled WGS sequence"/>
</dbReference>
<dbReference type="EMBL" id="LCTV02000012">
    <property type="protein sequence ID" value="PRQ71279.1"/>
    <property type="molecule type" value="Genomic_DNA"/>
</dbReference>
<keyword evidence="3" id="KW-1185">Reference proteome</keyword>
<gene>
    <name evidence="1" type="primary">FGENESH: predicted gene_12.63</name>
    <name evidence="2" type="ORF">AAT19DRAFT_10137</name>
    <name evidence="1" type="ORF">BN2166_0059030</name>
</gene>
<evidence type="ECO:0000313" key="4">
    <source>
        <dbReference type="Proteomes" id="UP000239560"/>
    </source>
</evidence>
<dbReference type="EMBL" id="CWKI01000012">
    <property type="protein sequence ID" value="CTR10042.1"/>
    <property type="molecule type" value="Genomic_DNA"/>
</dbReference>
<dbReference type="AlphaFoldDB" id="A0A0K3CMW2"/>
<evidence type="ECO:0000313" key="1">
    <source>
        <dbReference type="EMBL" id="CTR10042.1"/>
    </source>
</evidence>
<evidence type="ECO:0000313" key="3">
    <source>
        <dbReference type="Proteomes" id="UP000199069"/>
    </source>
</evidence>
<protein>
    <submittedName>
        <fullName evidence="1 2">Proteophosphoglycan ppg4</fullName>
    </submittedName>
</protein>
<name>A0A0K3CMW2_RHOTO</name>
<accession>A0A0K3CMW2</accession>
<dbReference type="Proteomes" id="UP000199069">
    <property type="component" value="Unassembled WGS sequence"/>
</dbReference>
<proteinExistence type="predicted"/>
<organism evidence="1 3">
    <name type="scientific">Rhodotorula toruloides</name>
    <name type="common">Yeast</name>
    <name type="synonym">Rhodosporidium toruloides</name>
    <dbReference type="NCBI Taxonomy" id="5286"/>
    <lineage>
        <taxon>Eukaryota</taxon>
        <taxon>Fungi</taxon>
        <taxon>Dikarya</taxon>
        <taxon>Basidiomycota</taxon>
        <taxon>Pucciniomycotina</taxon>
        <taxon>Microbotryomycetes</taxon>
        <taxon>Sporidiobolales</taxon>
        <taxon>Sporidiobolaceae</taxon>
        <taxon>Rhodotorula</taxon>
    </lineage>
</organism>
<sequence length="374" mass="42286">MLLGLRRLAKRLLVRRKPCRPPPQLPDELLIAILEAVDEDDSTPLALCLASKRFYALVEPLLYRSPRATIRVSAWPADVQRSPLLTKLLHAAHLLPLATTLTLRIEAPFDKPPPYHVPLEMPTLPIFPNLHTLALIYEPHMPGLHWCNADALAKILRGLGPSCLNIVTLDLQHAVYAGWPTPELPTPPTTPPMLVQSSRLFYTHAHPLLYRSLRATIVCGVRRRDAALEQAFHTLDTHSNLARLVETLELTVQSTKVGGQRAGLAKSRIPALPNLRTAILRRSPSSKWTKDDPLRSVLSALGSSAPHLTILDLSSVNLGNDWWRFSQLLWDDEFWWSAFRELEEVGVGRRTWMVWKQCTLARAFERRKIRIVQV</sequence>